<name>A0A9E2KX62_9FUSO</name>
<protein>
    <submittedName>
        <fullName evidence="1">Uncharacterized protein</fullName>
    </submittedName>
</protein>
<dbReference type="PROSITE" id="PS51257">
    <property type="entry name" value="PROKAR_LIPOPROTEIN"/>
    <property type="match status" value="1"/>
</dbReference>
<comment type="caution">
    <text evidence="1">The sequence shown here is derived from an EMBL/GenBank/DDBJ whole genome shotgun (WGS) entry which is preliminary data.</text>
</comment>
<evidence type="ECO:0000313" key="1">
    <source>
        <dbReference type="EMBL" id="MBU3842118.1"/>
    </source>
</evidence>
<proteinExistence type="predicted"/>
<dbReference type="EMBL" id="JAHLFN010000034">
    <property type="protein sequence ID" value="MBU3842118.1"/>
    <property type="molecule type" value="Genomic_DNA"/>
</dbReference>
<dbReference type="AlphaFoldDB" id="A0A9E2KX62"/>
<sequence>MKKLIILVILISFFTGCSNFVGREEITLKEKENLVLLIENIKYSLQQGDVTLLEKTLTPSIKNNFVKSEIQNIDFSKVNIFNSKPQFFRDTATNMVGFNIQGTTLYYEVEYELKDGEWKIIKFKERRG</sequence>
<gene>
    <name evidence="1" type="ORF">IAA47_03930</name>
</gene>
<reference evidence="1" key="2">
    <citation type="submission" date="2021-04" db="EMBL/GenBank/DDBJ databases">
        <authorList>
            <person name="Gilroy R."/>
        </authorList>
    </citation>
    <scope>NUCLEOTIDE SEQUENCE</scope>
    <source>
        <strain evidence="1">A6-441</strain>
    </source>
</reference>
<accession>A0A9E2KX62</accession>
<evidence type="ECO:0000313" key="2">
    <source>
        <dbReference type="Proteomes" id="UP000724657"/>
    </source>
</evidence>
<organism evidence="1 2">
    <name type="scientific">Candidatus Fusobacterium pullicola</name>
    <dbReference type="NCBI Taxonomy" id="2838601"/>
    <lineage>
        <taxon>Bacteria</taxon>
        <taxon>Fusobacteriati</taxon>
        <taxon>Fusobacteriota</taxon>
        <taxon>Fusobacteriia</taxon>
        <taxon>Fusobacteriales</taxon>
        <taxon>Fusobacteriaceae</taxon>
        <taxon>Fusobacterium</taxon>
    </lineage>
</organism>
<reference evidence="1" key="1">
    <citation type="journal article" date="2021" name="PeerJ">
        <title>Extensive microbial diversity within the chicken gut microbiome revealed by metagenomics and culture.</title>
        <authorList>
            <person name="Gilroy R."/>
            <person name="Ravi A."/>
            <person name="Getino M."/>
            <person name="Pursley I."/>
            <person name="Horton D.L."/>
            <person name="Alikhan N.F."/>
            <person name="Baker D."/>
            <person name="Gharbi K."/>
            <person name="Hall N."/>
            <person name="Watson M."/>
            <person name="Adriaenssens E.M."/>
            <person name="Foster-Nyarko E."/>
            <person name="Jarju S."/>
            <person name="Secka A."/>
            <person name="Antonio M."/>
            <person name="Oren A."/>
            <person name="Chaudhuri R.R."/>
            <person name="La Ragione R."/>
            <person name="Hildebrand F."/>
            <person name="Pallen M.J."/>
        </authorList>
    </citation>
    <scope>NUCLEOTIDE SEQUENCE</scope>
    <source>
        <strain evidence="1">A6-441</strain>
    </source>
</reference>
<dbReference type="Proteomes" id="UP000724657">
    <property type="component" value="Unassembled WGS sequence"/>
</dbReference>